<feature type="site" description="Substrate discrimination" evidence="6">
    <location>
        <position position="14"/>
    </location>
</feature>
<dbReference type="OrthoDB" id="9808813at2"/>
<keyword evidence="5 6" id="KW-0239">DNA-directed DNA polymerase</keyword>
<keyword evidence="9" id="KW-1185">Reference proteome</keyword>
<dbReference type="EC" id="2.7.7.7" evidence="6"/>
<keyword evidence="6" id="KW-0479">Metal-binding</keyword>
<accession>A0A4V6NSB0</accession>
<dbReference type="InterPro" id="IPR022880">
    <property type="entry name" value="DNApol_IV"/>
</dbReference>
<organism evidence="8 9">
    <name type="scientific">Serpentinicella alkaliphila</name>
    <dbReference type="NCBI Taxonomy" id="1734049"/>
    <lineage>
        <taxon>Bacteria</taxon>
        <taxon>Bacillati</taxon>
        <taxon>Bacillota</taxon>
        <taxon>Clostridia</taxon>
        <taxon>Peptostreptococcales</taxon>
        <taxon>Natronincolaceae</taxon>
        <taxon>Serpentinicella</taxon>
    </lineage>
</organism>
<feature type="binding site" evidence="6">
    <location>
        <position position="111"/>
    </location>
    <ligand>
        <name>Mg(2+)</name>
        <dbReference type="ChEBI" id="CHEBI:18420"/>
    </ligand>
</feature>
<dbReference type="PANTHER" id="PTHR11076:SF35">
    <property type="entry name" value="DNA REPAIR PROTEIN HOMOLOG YOBH"/>
    <property type="match status" value="1"/>
</dbReference>
<dbReference type="Pfam" id="PF11798">
    <property type="entry name" value="IMS_HHH"/>
    <property type="match status" value="1"/>
</dbReference>
<protein>
    <recommendedName>
        <fullName evidence="6">DNA polymerase IV</fullName>
        <shortName evidence="6">Pol IV</shortName>
        <ecNumber evidence="6">2.7.7.7</ecNumber>
    </recommendedName>
</protein>
<keyword evidence="6" id="KW-0460">Magnesium</keyword>
<keyword evidence="4 6" id="KW-0227">DNA damage</keyword>
<keyword evidence="6" id="KW-0808">Transferase</keyword>
<keyword evidence="2 6" id="KW-0515">Mutator protein</keyword>
<dbReference type="GO" id="GO:0009432">
    <property type="term" value="P:SOS response"/>
    <property type="evidence" value="ECO:0007669"/>
    <property type="project" value="TreeGrafter"/>
</dbReference>
<dbReference type="AlphaFoldDB" id="A0A4V6NSB0"/>
<dbReference type="InterPro" id="IPR043502">
    <property type="entry name" value="DNA/RNA_pol_sf"/>
</dbReference>
<dbReference type="GO" id="GO:0042276">
    <property type="term" value="P:error-prone translesion synthesis"/>
    <property type="evidence" value="ECO:0007669"/>
    <property type="project" value="TreeGrafter"/>
</dbReference>
<evidence type="ECO:0000313" key="8">
    <source>
        <dbReference type="EMBL" id="TCP98383.1"/>
    </source>
</evidence>
<dbReference type="GO" id="GO:0000287">
    <property type="term" value="F:magnesium ion binding"/>
    <property type="evidence" value="ECO:0007669"/>
    <property type="project" value="UniProtKB-UniRule"/>
</dbReference>
<dbReference type="GO" id="GO:0005829">
    <property type="term" value="C:cytosol"/>
    <property type="evidence" value="ECO:0007669"/>
    <property type="project" value="TreeGrafter"/>
</dbReference>
<dbReference type="InterPro" id="IPR036775">
    <property type="entry name" value="DNA_pol_Y-fam_lit_finger_sf"/>
</dbReference>
<dbReference type="Gene3D" id="3.30.70.270">
    <property type="match status" value="1"/>
</dbReference>
<dbReference type="GO" id="GO:0006261">
    <property type="term" value="P:DNA-templated DNA replication"/>
    <property type="evidence" value="ECO:0007669"/>
    <property type="project" value="UniProtKB-UniRule"/>
</dbReference>
<dbReference type="RefSeq" id="WP_132849402.1">
    <property type="nucleotide sequence ID" value="NZ_CP058648.1"/>
</dbReference>
<keyword evidence="6" id="KW-0238">DNA-binding</keyword>
<dbReference type="HAMAP" id="MF_01113">
    <property type="entry name" value="DNApol_IV"/>
    <property type="match status" value="1"/>
</dbReference>
<keyword evidence="6" id="KW-0234">DNA repair</keyword>
<dbReference type="Pfam" id="PF00817">
    <property type="entry name" value="IMS"/>
    <property type="match status" value="1"/>
</dbReference>
<evidence type="ECO:0000256" key="6">
    <source>
        <dbReference type="HAMAP-Rule" id="MF_01113"/>
    </source>
</evidence>
<feature type="active site" evidence="6">
    <location>
        <position position="112"/>
    </location>
</feature>
<dbReference type="Gene3D" id="3.40.1170.60">
    <property type="match status" value="1"/>
</dbReference>
<evidence type="ECO:0000256" key="4">
    <source>
        <dbReference type="ARBA" id="ARBA00022763"/>
    </source>
</evidence>
<dbReference type="Gene3D" id="1.10.150.20">
    <property type="entry name" value="5' to 3' exonuclease, C-terminal subdomain"/>
    <property type="match status" value="1"/>
</dbReference>
<dbReference type="InterPro" id="IPR024728">
    <property type="entry name" value="PolY_HhH_motif"/>
</dbReference>
<dbReference type="InterPro" id="IPR001126">
    <property type="entry name" value="UmuC"/>
</dbReference>
<dbReference type="PROSITE" id="PS50173">
    <property type="entry name" value="UMUC"/>
    <property type="match status" value="1"/>
</dbReference>
<evidence type="ECO:0000256" key="1">
    <source>
        <dbReference type="ARBA" id="ARBA00010945"/>
    </source>
</evidence>
<dbReference type="GO" id="GO:0003684">
    <property type="term" value="F:damaged DNA binding"/>
    <property type="evidence" value="ECO:0007669"/>
    <property type="project" value="InterPro"/>
</dbReference>
<evidence type="ECO:0000313" key="9">
    <source>
        <dbReference type="Proteomes" id="UP000295504"/>
    </source>
</evidence>
<dbReference type="Gene3D" id="3.30.1490.100">
    <property type="entry name" value="DNA polymerase, Y-family, little finger domain"/>
    <property type="match status" value="1"/>
</dbReference>
<proteinExistence type="inferred from homology"/>
<gene>
    <name evidence="6" type="primary">dinB</name>
    <name evidence="8" type="ORF">EDD79_104219</name>
</gene>
<comment type="cofactor">
    <cofactor evidence="6">
        <name>Mg(2+)</name>
        <dbReference type="ChEBI" id="CHEBI:18420"/>
    </cofactor>
    <text evidence="6">Binds 2 magnesium ions per subunit.</text>
</comment>
<dbReference type="Pfam" id="PF11799">
    <property type="entry name" value="IMS_C"/>
    <property type="match status" value="1"/>
</dbReference>
<dbReference type="InterPro" id="IPR043128">
    <property type="entry name" value="Rev_trsase/Diguanyl_cyclase"/>
</dbReference>
<evidence type="ECO:0000256" key="2">
    <source>
        <dbReference type="ARBA" id="ARBA00022457"/>
    </source>
</evidence>
<dbReference type="InterPro" id="IPR050116">
    <property type="entry name" value="DNA_polymerase-Y"/>
</dbReference>
<evidence type="ECO:0000256" key="3">
    <source>
        <dbReference type="ARBA" id="ARBA00022695"/>
    </source>
</evidence>
<comment type="caution">
    <text evidence="8">The sequence shown here is derived from an EMBL/GenBank/DDBJ whole genome shotgun (WGS) entry which is preliminary data.</text>
</comment>
<evidence type="ECO:0000256" key="5">
    <source>
        <dbReference type="ARBA" id="ARBA00022932"/>
    </source>
</evidence>
<comment type="catalytic activity">
    <reaction evidence="6">
        <text>DNA(n) + a 2'-deoxyribonucleoside 5'-triphosphate = DNA(n+1) + diphosphate</text>
        <dbReference type="Rhea" id="RHEA:22508"/>
        <dbReference type="Rhea" id="RHEA-COMP:17339"/>
        <dbReference type="Rhea" id="RHEA-COMP:17340"/>
        <dbReference type="ChEBI" id="CHEBI:33019"/>
        <dbReference type="ChEBI" id="CHEBI:61560"/>
        <dbReference type="ChEBI" id="CHEBI:173112"/>
        <dbReference type="EC" id="2.7.7.7"/>
    </reaction>
</comment>
<dbReference type="SUPFAM" id="SSF100879">
    <property type="entry name" value="Lesion bypass DNA polymerase (Y-family), little finger domain"/>
    <property type="match status" value="1"/>
</dbReference>
<comment type="subunit">
    <text evidence="6">Monomer.</text>
</comment>
<dbReference type="SUPFAM" id="SSF56672">
    <property type="entry name" value="DNA/RNA polymerases"/>
    <property type="match status" value="1"/>
</dbReference>
<dbReference type="EMBL" id="SLYC01000042">
    <property type="protein sequence ID" value="TCP98383.1"/>
    <property type="molecule type" value="Genomic_DNA"/>
</dbReference>
<dbReference type="GO" id="GO:0003887">
    <property type="term" value="F:DNA-directed DNA polymerase activity"/>
    <property type="evidence" value="ECO:0007669"/>
    <property type="project" value="UniProtKB-UniRule"/>
</dbReference>
<comment type="function">
    <text evidence="6">Poorly processive, error-prone DNA polymerase involved in untargeted mutagenesis. Copies undamaged DNA at stalled replication forks, which arise in vivo from mismatched or misaligned primer ends. These misaligned primers can be extended by PolIV. Exhibits no 3'-5' exonuclease (proofreading) activity. May be involved in translesional synthesis, in conjunction with the beta clamp from PolIII.</text>
</comment>
<dbReference type="InterPro" id="IPR017961">
    <property type="entry name" value="DNA_pol_Y-fam_little_finger"/>
</dbReference>
<comment type="similarity">
    <text evidence="1 6">Belongs to the DNA polymerase type-Y family.</text>
</comment>
<feature type="binding site" evidence="6">
    <location>
        <position position="9"/>
    </location>
    <ligand>
        <name>Mg(2+)</name>
        <dbReference type="ChEBI" id="CHEBI:18420"/>
    </ligand>
</feature>
<evidence type="ECO:0000259" key="7">
    <source>
        <dbReference type="PROSITE" id="PS50173"/>
    </source>
</evidence>
<dbReference type="CDD" id="cd03586">
    <property type="entry name" value="PolY_Pol_IV_kappa"/>
    <property type="match status" value="1"/>
</dbReference>
<reference evidence="8 9" key="1">
    <citation type="submission" date="2019-03" db="EMBL/GenBank/DDBJ databases">
        <title>Genomic Encyclopedia of Type Strains, Phase IV (KMG-IV): sequencing the most valuable type-strain genomes for metagenomic binning, comparative biology and taxonomic classification.</title>
        <authorList>
            <person name="Goeker M."/>
        </authorList>
    </citation>
    <scope>NUCLEOTIDE SEQUENCE [LARGE SCALE GENOMIC DNA]</scope>
    <source>
        <strain evidence="8 9">DSM 100013</strain>
    </source>
</reference>
<sequence length="414" mass="46836">MYKPIFHIDVNSAYLSWEAAYQLENGSSIDLRTIPSVIGGNEKSRHGIVLAKSIPAKKYNIQTGETLFSARSKCPNLVVIPPRYNLYMKCSKAMVDLLTAYSPTIQRYSIDEVFIDCSGALINNTPINLALEIKDRIKEELGFTVNIGISTNKLLAKMASEFEKPDKVHTLFPDEIPTKMWPLPIKDLFMVGSSTKRKLQSKGIMTIGELARCDSSYVYSWLKSHGTLIWNYANGIENSPVRNEQLPMKGLGNSTTLPFDITDARTAHIVLLSLIETVSIRLRVANKCAQVISISLKNNEFISYSHQRKLHTPTDSTNIFYEQAKTLFNECWKGEPLRHLGVHYSHLCSNDFFQLSMFQKQAENQRMLDKTIDNLRIKYGNKSIIRSCFLESGLNPLMGGVLDEEDYPMMSSLL</sequence>
<dbReference type="PANTHER" id="PTHR11076">
    <property type="entry name" value="DNA REPAIR POLYMERASE UMUC / TRANSFERASE FAMILY MEMBER"/>
    <property type="match status" value="1"/>
</dbReference>
<feature type="domain" description="UmuC" evidence="7">
    <location>
        <begin position="5"/>
        <end position="192"/>
    </location>
</feature>
<comment type="subcellular location">
    <subcellularLocation>
        <location evidence="6">Cytoplasm</location>
    </subcellularLocation>
</comment>
<name>A0A4V6NSB0_9FIRM</name>
<keyword evidence="6" id="KW-0235">DNA replication</keyword>
<keyword evidence="3 6" id="KW-0548">Nucleotidyltransferase</keyword>
<dbReference type="Proteomes" id="UP000295504">
    <property type="component" value="Unassembled WGS sequence"/>
</dbReference>
<keyword evidence="6" id="KW-0963">Cytoplasm</keyword>
<dbReference type="GO" id="GO:0006281">
    <property type="term" value="P:DNA repair"/>
    <property type="evidence" value="ECO:0007669"/>
    <property type="project" value="UniProtKB-UniRule"/>
</dbReference>